<reference evidence="14 15" key="1">
    <citation type="submission" date="2016-10" db="EMBL/GenBank/DDBJ databases">
        <authorList>
            <person name="de Groot N.N."/>
        </authorList>
    </citation>
    <scope>NUCLEOTIDE SEQUENCE [LARGE SCALE GENOMIC DNA]</scope>
    <source>
        <strain evidence="14 15">DSM 5522</strain>
    </source>
</reference>
<organism evidence="14 15">
    <name type="scientific">Acetitomaculum ruminis DSM 5522</name>
    <dbReference type="NCBI Taxonomy" id="1120918"/>
    <lineage>
        <taxon>Bacteria</taxon>
        <taxon>Bacillati</taxon>
        <taxon>Bacillota</taxon>
        <taxon>Clostridia</taxon>
        <taxon>Lachnospirales</taxon>
        <taxon>Lachnospiraceae</taxon>
        <taxon>Acetitomaculum</taxon>
    </lineage>
</organism>
<evidence type="ECO:0000256" key="8">
    <source>
        <dbReference type="ARBA" id="ARBA00024867"/>
    </source>
</evidence>
<evidence type="ECO:0000313" key="15">
    <source>
        <dbReference type="Proteomes" id="UP000198838"/>
    </source>
</evidence>
<dbReference type="AlphaFoldDB" id="A0A1I0W5W5"/>
<keyword evidence="6 14" id="KW-0808">Transferase</keyword>
<gene>
    <name evidence="14" type="ORF">SAMN05216249_10387</name>
</gene>
<dbReference type="GO" id="GO:0000155">
    <property type="term" value="F:phosphorelay sensor kinase activity"/>
    <property type="evidence" value="ECO:0007669"/>
    <property type="project" value="InterPro"/>
</dbReference>
<dbReference type="PANTHER" id="PTHR45339:SF1">
    <property type="entry name" value="HYBRID SIGNAL TRANSDUCTION HISTIDINE KINASE J"/>
    <property type="match status" value="1"/>
</dbReference>
<dbReference type="InterPro" id="IPR005467">
    <property type="entry name" value="His_kinase_dom"/>
</dbReference>
<dbReference type="SUPFAM" id="SSF55874">
    <property type="entry name" value="ATPase domain of HSP90 chaperone/DNA topoisomerase II/histidine kinase"/>
    <property type="match status" value="1"/>
</dbReference>
<feature type="domain" description="Response regulatory" evidence="13">
    <location>
        <begin position="457"/>
        <end position="573"/>
    </location>
</feature>
<evidence type="ECO:0000259" key="12">
    <source>
        <dbReference type="PROSITE" id="PS50109"/>
    </source>
</evidence>
<proteinExistence type="inferred from homology"/>
<evidence type="ECO:0000256" key="10">
    <source>
        <dbReference type="PROSITE-ProRule" id="PRU00169"/>
    </source>
</evidence>
<dbReference type="Pfam" id="PF02518">
    <property type="entry name" value="HATPase_c"/>
    <property type="match status" value="1"/>
</dbReference>
<dbReference type="InterPro" id="IPR036890">
    <property type="entry name" value="HATPase_C_sf"/>
</dbReference>
<dbReference type="PROSITE" id="PS50110">
    <property type="entry name" value="RESPONSE_REGULATORY"/>
    <property type="match status" value="1"/>
</dbReference>
<dbReference type="Gene3D" id="3.40.50.2300">
    <property type="match status" value="1"/>
</dbReference>
<feature type="transmembrane region" description="Helical" evidence="11">
    <location>
        <begin position="14"/>
        <end position="33"/>
    </location>
</feature>
<dbReference type="InterPro" id="IPR004358">
    <property type="entry name" value="Sig_transdc_His_kin-like_C"/>
</dbReference>
<dbReference type="FunFam" id="3.30.565.10:FF:000010">
    <property type="entry name" value="Sensor histidine kinase RcsC"/>
    <property type="match status" value="1"/>
</dbReference>
<comment type="function">
    <text evidence="8">May play the central regulatory role in sporulation. It may be an element of the effector pathway responsible for the activation of sporulation genes in response to nutritional stress. Spo0A may act in concert with spo0H (a sigma factor) to control the expression of some genes that are critical to the sporulation process.</text>
</comment>
<dbReference type="SMART" id="SM00387">
    <property type="entry name" value="HATPase_c"/>
    <property type="match status" value="1"/>
</dbReference>
<dbReference type="InterPro" id="IPR003594">
    <property type="entry name" value="HATPase_dom"/>
</dbReference>
<feature type="modified residue" description="4-aspartylphosphate" evidence="10">
    <location>
        <position position="506"/>
    </location>
</feature>
<feature type="transmembrane region" description="Helical" evidence="11">
    <location>
        <begin position="39"/>
        <end position="55"/>
    </location>
</feature>
<keyword evidence="6 14" id="KW-0418">Kinase</keyword>
<keyword evidence="7" id="KW-0902">Two-component regulatory system</keyword>
<evidence type="ECO:0000256" key="4">
    <source>
        <dbReference type="ARBA" id="ARBA00018672"/>
    </source>
</evidence>
<evidence type="ECO:0000313" key="14">
    <source>
        <dbReference type="EMBL" id="SFA83737.1"/>
    </source>
</evidence>
<evidence type="ECO:0000256" key="2">
    <source>
        <dbReference type="ARBA" id="ARBA00006402"/>
    </source>
</evidence>
<dbReference type="SMART" id="SM00448">
    <property type="entry name" value="REC"/>
    <property type="match status" value="1"/>
</dbReference>
<dbReference type="PRINTS" id="PR00344">
    <property type="entry name" value="BCTRLSENSOR"/>
</dbReference>
<feature type="transmembrane region" description="Helical" evidence="11">
    <location>
        <begin position="136"/>
        <end position="156"/>
    </location>
</feature>
<evidence type="ECO:0000256" key="11">
    <source>
        <dbReference type="SAM" id="Phobius"/>
    </source>
</evidence>
<dbReference type="SMART" id="SM00388">
    <property type="entry name" value="HisKA"/>
    <property type="match status" value="1"/>
</dbReference>
<dbReference type="SUPFAM" id="SSF47384">
    <property type="entry name" value="Homodimeric domain of signal transducing histidine kinase"/>
    <property type="match status" value="1"/>
</dbReference>
<dbReference type="InterPro" id="IPR036097">
    <property type="entry name" value="HisK_dim/P_sf"/>
</dbReference>
<dbReference type="PANTHER" id="PTHR45339">
    <property type="entry name" value="HYBRID SIGNAL TRANSDUCTION HISTIDINE KINASE J"/>
    <property type="match status" value="1"/>
</dbReference>
<evidence type="ECO:0000256" key="6">
    <source>
        <dbReference type="ARBA" id="ARBA00022777"/>
    </source>
</evidence>
<evidence type="ECO:0000256" key="5">
    <source>
        <dbReference type="ARBA" id="ARBA00022553"/>
    </source>
</evidence>
<evidence type="ECO:0000256" key="3">
    <source>
        <dbReference type="ARBA" id="ARBA00012438"/>
    </source>
</evidence>
<keyword evidence="11" id="KW-0472">Membrane</keyword>
<dbReference type="Pfam" id="PF00512">
    <property type="entry name" value="HisKA"/>
    <property type="match status" value="1"/>
</dbReference>
<evidence type="ECO:0000256" key="7">
    <source>
        <dbReference type="ARBA" id="ARBA00023012"/>
    </source>
</evidence>
<evidence type="ECO:0000259" key="13">
    <source>
        <dbReference type="PROSITE" id="PS50110"/>
    </source>
</evidence>
<dbReference type="InterPro" id="IPR011006">
    <property type="entry name" value="CheY-like_superfamily"/>
</dbReference>
<dbReference type="STRING" id="1120918.SAMN05216249_10387"/>
<comment type="similarity">
    <text evidence="2">In the N-terminal section; belongs to the phytochrome family.</text>
</comment>
<dbReference type="OrthoDB" id="1834068at2"/>
<dbReference type="Proteomes" id="UP000198838">
    <property type="component" value="Unassembled WGS sequence"/>
</dbReference>
<dbReference type="Gene3D" id="1.10.287.130">
    <property type="match status" value="1"/>
</dbReference>
<comment type="catalytic activity">
    <reaction evidence="1">
        <text>ATP + protein L-histidine = ADP + protein N-phospho-L-histidine.</text>
        <dbReference type="EC" id="2.7.13.3"/>
    </reaction>
</comment>
<dbReference type="InterPro" id="IPR003661">
    <property type="entry name" value="HisK_dim/P_dom"/>
</dbReference>
<dbReference type="CDD" id="cd17546">
    <property type="entry name" value="REC_hyHK_CKI1_RcsC-like"/>
    <property type="match status" value="1"/>
</dbReference>
<dbReference type="EC" id="2.7.13.3" evidence="3"/>
<dbReference type="Pfam" id="PF00072">
    <property type="entry name" value="Response_reg"/>
    <property type="match status" value="1"/>
</dbReference>
<feature type="transmembrane region" description="Helical" evidence="11">
    <location>
        <begin position="75"/>
        <end position="96"/>
    </location>
</feature>
<keyword evidence="5 10" id="KW-0597">Phosphoprotein</keyword>
<dbReference type="PROSITE" id="PS50109">
    <property type="entry name" value="HIS_KIN"/>
    <property type="match status" value="1"/>
</dbReference>
<dbReference type="InterPro" id="IPR001789">
    <property type="entry name" value="Sig_transdc_resp-reg_receiver"/>
</dbReference>
<dbReference type="SUPFAM" id="SSF52172">
    <property type="entry name" value="CheY-like"/>
    <property type="match status" value="1"/>
</dbReference>
<keyword evidence="11" id="KW-1133">Transmembrane helix</keyword>
<accession>A0A1I0W5W5</accession>
<keyword evidence="11" id="KW-0812">Transmembrane</keyword>
<dbReference type="CDD" id="cd00082">
    <property type="entry name" value="HisKA"/>
    <property type="match status" value="1"/>
</dbReference>
<sequence length="691" mass="78943">MDDLLYFGRVMTKIIYAIEGVCLVAVGALLPNVQSTQSVALFVLFILSCLSLRLARRKNVPFLLVTLMEIIYFDIFGIITSLMLGNLYLIFLLIMIQWMESVLYGSTKVCNCMVIIHTIIILAFSFWNLDKFEQEYWSIACFIAFSTVVLAAWISGNVVKIINFNTKKYTEQETGLNDIINVLEAKCDDAKESINSKSRFLSNMSHEMRTLINTIMGMNEMILRENEDLQITEYAQNIENSGEIMLSLINDVLDYSKIESGEMEINSSQYTMTSMLNKILSIILPKTKEVDLDFNLEVTADMPDCLMGDEARLTQILINILNISVRWTEMGSISLKVGYERTDQENLMLEIRISDTGKGIKPEDLEYLFDSFIKLDKEKNNVMEGSGLGLTITKCLVEAMDGKIEVNSQYQKGTEFIITIPQGITDIKPIGDIKKILDNNFAKREEYAESFRAPDVKVLVVDDSKVNLKVVSLLLKNTEVKITEALSGEEAIQKLKEDEFDLVLLDHMMPEMDGVETLKIIRDNNIADKTPVIALTANAVARAREIYIAKGFCDYLSKPVGGKDLESALIKWLPEDKVYLVKEEEAEVIKEKTSKYKEFVRKEKQREEKASIESVGEKIEKYQKLYNSLNRLKECLSDWDYDKAEEVLEDILKHSYEENIQQRLNIAYMLLENMQPEDALNEIEEIILENS</sequence>
<keyword evidence="15" id="KW-1185">Reference proteome</keyword>
<evidence type="ECO:0000256" key="1">
    <source>
        <dbReference type="ARBA" id="ARBA00000085"/>
    </source>
</evidence>
<name>A0A1I0W5W5_9FIRM</name>
<dbReference type="RefSeq" id="WP_092870521.1">
    <property type="nucleotide sequence ID" value="NZ_FOJY01000003.1"/>
</dbReference>
<evidence type="ECO:0000256" key="9">
    <source>
        <dbReference type="ARBA" id="ARBA00074306"/>
    </source>
</evidence>
<dbReference type="EMBL" id="FOJY01000003">
    <property type="protein sequence ID" value="SFA83737.1"/>
    <property type="molecule type" value="Genomic_DNA"/>
</dbReference>
<protein>
    <recommendedName>
        <fullName evidence="9">Circadian input-output histidine kinase CikA</fullName>
        <ecNumber evidence="3">2.7.13.3</ecNumber>
    </recommendedName>
    <alternativeName>
        <fullName evidence="4">Stage 0 sporulation protein A homolog</fullName>
    </alternativeName>
</protein>
<feature type="domain" description="Histidine kinase" evidence="12">
    <location>
        <begin position="203"/>
        <end position="424"/>
    </location>
</feature>
<feature type="transmembrane region" description="Helical" evidence="11">
    <location>
        <begin position="102"/>
        <end position="124"/>
    </location>
</feature>
<dbReference type="Gene3D" id="3.30.565.10">
    <property type="entry name" value="Histidine kinase-like ATPase, C-terminal domain"/>
    <property type="match status" value="1"/>
</dbReference>